<name>A0ABX8CLL4_9NOCA</name>
<dbReference type="Proteomes" id="UP000683310">
    <property type="component" value="Chromosome"/>
</dbReference>
<protein>
    <submittedName>
        <fullName evidence="1">Uncharacterized protein</fullName>
    </submittedName>
</protein>
<dbReference type="EMBL" id="CP074371">
    <property type="protein sequence ID" value="QVI20842.1"/>
    <property type="molecule type" value="Genomic_DNA"/>
</dbReference>
<reference evidence="1 2" key="1">
    <citation type="submission" date="2021-04" db="EMBL/GenBank/DDBJ databases">
        <title>Nocardia tengchongensis.</title>
        <authorList>
            <person name="Zhuang k."/>
            <person name="Ran Y."/>
            <person name="Li W."/>
        </authorList>
    </citation>
    <scope>NUCLEOTIDE SEQUENCE [LARGE SCALE GENOMIC DNA]</scope>
    <source>
        <strain evidence="1 2">CFH S0057</strain>
    </source>
</reference>
<accession>A0ABX8CLL4</accession>
<proteinExistence type="predicted"/>
<dbReference type="RefSeq" id="WP_213556950.1">
    <property type="nucleotide sequence ID" value="NZ_JBHZDI010000061.1"/>
</dbReference>
<gene>
    <name evidence="1" type="ORF">KHQ06_32950</name>
</gene>
<organism evidence="1 2">
    <name type="scientific">Nocardia tengchongensis</name>
    <dbReference type="NCBI Taxonomy" id="2055889"/>
    <lineage>
        <taxon>Bacteria</taxon>
        <taxon>Bacillati</taxon>
        <taxon>Actinomycetota</taxon>
        <taxon>Actinomycetes</taxon>
        <taxon>Mycobacteriales</taxon>
        <taxon>Nocardiaceae</taxon>
        <taxon>Nocardia</taxon>
    </lineage>
</organism>
<evidence type="ECO:0000313" key="2">
    <source>
        <dbReference type="Proteomes" id="UP000683310"/>
    </source>
</evidence>
<keyword evidence="2" id="KW-1185">Reference proteome</keyword>
<evidence type="ECO:0000313" key="1">
    <source>
        <dbReference type="EMBL" id="QVI20842.1"/>
    </source>
</evidence>
<sequence>MNPGEGTATDLYRQAAAGAFRLDVATARTCAATFLRFAAALDPQIARSHRARTLTGFGDFDSAHQLRAGFERKGRDLTAALTTLQRSALDMAAAYLLAAGLIQTSDDATSRAVLVAAAHL</sequence>